<sequence length="282" mass="30405">MPISNQTPITTETTARHDPQDDNPPRNLLMPHHHHVHRHPSQILHPPPRLALPLLKMRRYTSRQLCSFPRSPPLLPRPHRRRACFAPEEKIIQSVAKRTLTRYATPPPPQQADKPSLLLPRATAAPRSSSTAWKSGNGSSRSRAGPPQSSSSDAPKIPPPLPTCADPSTVGTGDPGGGGGVGVAIPGIKISSSALSPPGPRPRGGDKGKIPEIFGLAAGLVRFEHDGMATGWLSWRRKKVGYVEDGCAYDGGPTRALVGGHGKWGKSWQGGDYDPKDFWRPV</sequence>
<accession>A0AAD5RSW1</accession>
<dbReference type="EMBL" id="JAKWBI020000110">
    <property type="protein sequence ID" value="KAJ2902539.1"/>
    <property type="molecule type" value="Genomic_DNA"/>
</dbReference>
<dbReference type="Proteomes" id="UP001201980">
    <property type="component" value="Unassembled WGS sequence"/>
</dbReference>
<feature type="compositionally biased region" description="Polar residues" evidence="1">
    <location>
        <begin position="133"/>
        <end position="153"/>
    </location>
</feature>
<name>A0AAD5RSW1_9PEZI</name>
<feature type="region of interest" description="Disordered" evidence="1">
    <location>
        <begin position="103"/>
        <end position="185"/>
    </location>
</feature>
<gene>
    <name evidence="2" type="ORF">MKZ38_000504</name>
</gene>
<comment type="caution">
    <text evidence="2">The sequence shown here is derived from an EMBL/GenBank/DDBJ whole genome shotgun (WGS) entry which is preliminary data.</text>
</comment>
<protein>
    <submittedName>
        <fullName evidence="2">Uncharacterized protein</fullName>
    </submittedName>
</protein>
<reference evidence="2" key="1">
    <citation type="submission" date="2022-07" db="EMBL/GenBank/DDBJ databases">
        <title>Draft genome sequence of Zalerion maritima ATCC 34329, a (micro)plastics degrading marine fungus.</title>
        <authorList>
            <person name="Paco A."/>
            <person name="Goncalves M.F.M."/>
            <person name="Rocha-Santos T.A.P."/>
            <person name="Alves A."/>
        </authorList>
    </citation>
    <scope>NUCLEOTIDE SEQUENCE</scope>
    <source>
        <strain evidence="2">ATCC 34329</strain>
    </source>
</reference>
<feature type="region of interest" description="Disordered" evidence="1">
    <location>
        <begin position="190"/>
        <end position="209"/>
    </location>
</feature>
<feature type="compositionally biased region" description="Polar residues" evidence="1">
    <location>
        <begin position="1"/>
        <end position="13"/>
    </location>
</feature>
<evidence type="ECO:0000313" key="3">
    <source>
        <dbReference type="Proteomes" id="UP001201980"/>
    </source>
</evidence>
<evidence type="ECO:0000313" key="2">
    <source>
        <dbReference type="EMBL" id="KAJ2902539.1"/>
    </source>
</evidence>
<dbReference type="AlphaFoldDB" id="A0AAD5RSW1"/>
<keyword evidence="3" id="KW-1185">Reference proteome</keyword>
<proteinExistence type="predicted"/>
<feature type="compositionally biased region" description="Basic and acidic residues" evidence="1">
    <location>
        <begin position="14"/>
        <end position="24"/>
    </location>
</feature>
<feature type="compositionally biased region" description="Basic residues" evidence="1">
    <location>
        <begin position="31"/>
        <end position="40"/>
    </location>
</feature>
<feature type="region of interest" description="Disordered" evidence="1">
    <location>
        <begin position="1"/>
        <end position="47"/>
    </location>
</feature>
<organism evidence="2 3">
    <name type="scientific">Zalerion maritima</name>
    <dbReference type="NCBI Taxonomy" id="339359"/>
    <lineage>
        <taxon>Eukaryota</taxon>
        <taxon>Fungi</taxon>
        <taxon>Dikarya</taxon>
        <taxon>Ascomycota</taxon>
        <taxon>Pezizomycotina</taxon>
        <taxon>Sordariomycetes</taxon>
        <taxon>Lulworthiomycetidae</taxon>
        <taxon>Lulworthiales</taxon>
        <taxon>Lulworthiaceae</taxon>
        <taxon>Zalerion</taxon>
    </lineage>
</organism>
<evidence type="ECO:0000256" key="1">
    <source>
        <dbReference type="SAM" id="MobiDB-lite"/>
    </source>
</evidence>
<feature type="compositionally biased region" description="Gly residues" evidence="1">
    <location>
        <begin position="173"/>
        <end position="182"/>
    </location>
</feature>
<feature type="compositionally biased region" description="Low complexity" evidence="1">
    <location>
        <begin position="120"/>
        <end position="132"/>
    </location>
</feature>